<sequence>MASADVSVKTTLLRTLTLVILTLLLAASVRVVPPVGRGMQAIVGTSAWQSLYHIFGLESGMAREQLILVGIVGVCFVVALILQTLGIVAWRAYRRRA</sequence>
<dbReference type="STRING" id="320497.A0U93_06700"/>
<dbReference type="KEGG" id="nch:A0U93_06700"/>
<organism evidence="1 2">
    <name type="scientific">Neoasaia chiangmaiensis</name>
    <dbReference type="NCBI Taxonomy" id="320497"/>
    <lineage>
        <taxon>Bacteria</taxon>
        <taxon>Pseudomonadati</taxon>
        <taxon>Pseudomonadota</taxon>
        <taxon>Alphaproteobacteria</taxon>
        <taxon>Acetobacterales</taxon>
        <taxon>Acetobacteraceae</taxon>
        <taxon>Neoasaia</taxon>
    </lineage>
</organism>
<reference evidence="1 2" key="1">
    <citation type="submission" date="2016-03" db="EMBL/GenBank/DDBJ databases">
        <title>Acetic acid bacteria sequencing.</title>
        <authorList>
            <person name="Brandt J."/>
            <person name="Jakob F."/>
            <person name="Vogel R.F."/>
        </authorList>
    </citation>
    <scope>NUCLEOTIDE SEQUENCE [LARGE SCALE GENOMIC DNA]</scope>
    <source>
        <strain evidence="1 2">NBRC 101099</strain>
    </source>
</reference>
<name>A0A1U9KPK2_9PROT</name>
<evidence type="ECO:0000313" key="2">
    <source>
        <dbReference type="Proteomes" id="UP000188604"/>
    </source>
</evidence>
<evidence type="ECO:0000313" key="1">
    <source>
        <dbReference type="EMBL" id="AQS87669.1"/>
    </source>
</evidence>
<accession>A0A1U9KPK2</accession>
<dbReference type="Proteomes" id="UP000188604">
    <property type="component" value="Chromosome"/>
</dbReference>
<dbReference type="RefSeq" id="WP_077806662.1">
    <property type="nucleotide sequence ID" value="NZ_BJXS01000002.1"/>
</dbReference>
<dbReference type="AlphaFoldDB" id="A0A1U9KPK2"/>
<protein>
    <submittedName>
        <fullName evidence="1">Uncharacterized protein</fullName>
    </submittedName>
</protein>
<dbReference type="EMBL" id="CP014691">
    <property type="protein sequence ID" value="AQS87669.1"/>
    <property type="molecule type" value="Genomic_DNA"/>
</dbReference>
<proteinExistence type="predicted"/>
<gene>
    <name evidence="1" type="ORF">A0U93_06700</name>
</gene>
<keyword evidence="2" id="KW-1185">Reference proteome</keyword>